<dbReference type="SUPFAM" id="SSF54523">
    <property type="entry name" value="Pili subunits"/>
    <property type="match status" value="1"/>
</dbReference>
<dbReference type="Proteomes" id="UP000006860">
    <property type="component" value="Chromosome"/>
</dbReference>
<dbReference type="PANTHER" id="PTHR30093">
    <property type="entry name" value="GENERAL SECRETION PATHWAY PROTEIN G"/>
    <property type="match status" value="1"/>
</dbReference>
<dbReference type="Pfam" id="PF07596">
    <property type="entry name" value="SBP_bac_10"/>
    <property type="match status" value="1"/>
</dbReference>
<dbReference type="OrthoDB" id="208854at2"/>
<dbReference type="AlphaFoldDB" id="F0SN97"/>
<organism evidence="3 4">
    <name type="scientific">Rubinisphaera brasiliensis (strain ATCC 49424 / DSM 5305 / JCM 21570 / IAM 15109 / NBRC 103401 / IFAM 1448)</name>
    <name type="common">Planctomyces brasiliensis</name>
    <dbReference type="NCBI Taxonomy" id="756272"/>
    <lineage>
        <taxon>Bacteria</taxon>
        <taxon>Pseudomonadati</taxon>
        <taxon>Planctomycetota</taxon>
        <taxon>Planctomycetia</taxon>
        <taxon>Planctomycetales</taxon>
        <taxon>Planctomycetaceae</taxon>
        <taxon>Rubinisphaera</taxon>
    </lineage>
</organism>
<keyword evidence="1" id="KW-1133">Transmembrane helix</keyword>
<proteinExistence type="predicted"/>
<keyword evidence="1" id="KW-0472">Membrane</keyword>
<evidence type="ECO:0000256" key="1">
    <source>
        <dbReference type="SAM" id="Phobius"/>
    </source>
</evidence>
<dbReference type="PANTHER" id="PTHR30093:SF2">
    <property type="entry name" value="TYPE II SECRETION SYSTEM PROTEIN H"/>
    <property type="match status" value="1"/>
</dbReference>
<evidence type="ECO:0000259" key="2">
    <source>
        <dbReference type="Pfam" id="PF07596"/>
    </source>
</evidence>
<sequence>MSTWGRRGIVSAYTIAAVGLVGAASWAMTALWQPKTEPASLLPSETFFVATVDGSAAHADAYKKTAEYDAFYESGLADLFTKMIDFAVEQDNSGNAEKIREAANDLLSNGAVVGSFLPEGNPPIPGVVIVLKDNAKWFRPAANLLEQGLDSQRISAEKVTIEGRSVVRWDLPNSPGIEMGLWQDGGHMVIAVGQNAVKTSIESAAGKRPSLLKNERFQQIASQETDFAQNSLVWLDWQLLQKTYGDIPIPVPNEKQLSVADVLKFIGLDKMDHAVARGGYKGAALWSEATIAGLSGNPSGVLTLKDLPPLPESFTSFSAMHVDVAGFYNKLTTMSQEVASFAGENERAQVDQILESLPQMLGFDPKADVFDHFGNVLCAYDDSRGGLFGMGSTVCLSLKDSDAVAEFISSQMDRLEKAEEDGNYPDWPVYPLRVEQGDDELIIFDLREDGGDSIQMGALRVVGDWLVLSVMPQSIAAFEMRLNDELPSWKADGEYAEAMAELPKEFSTITVINTRNSYQLLLTLGTTALPFIQQAILQSDFMEDVEELPFYVEDFPPAERVTHPLFPNVSVSVPGEDGIKFISRASTFGVPMQGSSSSVSSAATVGVLTALLLPAVQQARQAARRAQSKNNLKQMGLAMHNYYDTFRELPRGTVPNEKLKPEQRLAWTYSILPFIEQAALYEGMDKDAAWNKGPNQAMSEVHIPVFINPNQGDDAGRYGQTHYAGIAGVGKDAPKLGVNDKGAGMFGYDRKVTFRDVTDGLSNTMMITEVNDDYGPWSQGGKSTLRSLTKKPYINGPDGIGSPGQRDTVEVLLGDGSVRSISENVDPEVFEAMSTIRGGEVIGDF</sequence>
<gene>
    <name evidence="3" type="ordered locus">Plabr_4569</name>
</gene>
<feature type="domain" description="DUF1559" evidence="2">
    <location>
        <begin position="617"/>
        <end position="775"/>
    </location>
</feature>
<protein>
    <recommendedName>
        <fullName evidence="2">DUF1559 domain-containing protein</fullName>
    </recommendedName>
</protein>
<evidence type="ECO:0000313" key="3">
    <source>
        <dbReference type="EMBL" id="ADY62140.1"/>
    </source>
</evidence>
<dbReference type="Gene3D" id="3.30.700.10">
    <property type="entry name" value="Glycoprotein, Type 4 Pilin"/>
    <property type="match status" value="1"/>
</dbReference>
<keyword evidence="1" id="KW-0812">Transmembrane</keyword>
<keyword evidence="4" id="KW-1185">Reference proteome</keyword>
<dbReference type="InterPro" id="IPR011453">
    <property type="entry name" value="DUF1559"/>
</dbReference>
<dbReference type="HOGENOM" id="CLU_327006_0_0_0"/>
<dbReference type="eggNOG" id="COG2165">
    <property type="taxonomic scope" value="Bacteria"/>
</dbReference>
<dbReference type="KEGG" id="pbs:Plabr_4569"/>
<dbReference type="RefSeq" id="WP_013630844.1">
    <property type="nucleotide sequence ID" value="NC_015174.1"/>
</dbReference>
<dbReference type="InterPro" id="IPR045584">
    <property type="entry name" value="Pilin-like"/>
</dbReference>
<feature type="transmembrane region" description="Helical" evidence="1">
    <location>
        <begin position="12"/>
        <end position="32"/>
    </location>
</feature>
<name>F0SN97_RUBBR</name>
<reference evidence="4" key="1">
    <citation type="submission" date="2011-02" db="EMBL/GenBank/DDBJ databases">
        <title>The complete genome of Planctomyces brasiliensis DSM 5305.</title>
        <authorList>
            <person name="Lucas S."/>
            <person name="Copeland A."/>
            <person name="Lapidus A."/>
            <person name="Bruce D."/>
            <person name="Goodwin L."/>
            <person name="Pitluck S."/>
            <person name="Kyrpides N."/>
            <person name="Mavromatis K."/>
            <person name="Pagani I."/>
            <person name="Ivanova N."/>
            <person name="Ovchinnikova G."/>
            <person name="Lu M."/>
            <person name="Detter J.C."/>
            <person name="Han C."/>
            <person name="Land M."/>
            <person name="Hauser L."/>
            <person name="Markowitz V."/>
            <person name="Cheng J.-F."/>
            <person name="Hugenholtz P."/>
            <person name="Woyke T."/>
            <person name="Wu D."/>
            <person name="Tindall B."/>
            <person name="Pomrenke H.G."/>
            <person name="Brambilla E."/>
            <person name="Klenk H.-P."/>
            <person name="Eisen J.A."/>
        </authorList>
    </citation>
    <scope>NUCLEOTIDE SEQUENCE [LARGE SCALE GENOMIC DNA]</scope>
    <source>
        <strain evidence="4">ATCC 49424 / DSM 5305 / JCM 21570 / NBRC 103401 / IFAM 1448</strain>
    </source>
</reference>
<evidence type="ECO:0000313" key="4">
    <source>
        <dbReference type="Proteomes" id="UP000006860"/>
    </source>
</evidence>
<accession>F0SN97</accession>
<dbReference type="EMBL" id="CP002546">
    <property type="protein sequence ID" value="ADY62140.1"/>
    <property type="molecule type" value="Genomic_DNA"/>
</dbReference>